<dbReference type="Proteomes" id="UP000494163">
    <property type="component" value="Chromosome X"/>
</dbReference>
<evidence type="ECO:0000256" key="1">
    <source>
        <dbReference type="SAM" id="MobiDB-lite"/>
    </source>
</evidence>
<evidence type="ECO:0000313" key="2">
    <source>
        <dbReference type="EMBL" id="ALC48720.1"/>
    </source>
</evidence>
<feature type="region of interest" description="Disordered" evidence="1">
    <location>
        <begin position="86"/>
        <end position="111"/>
    </location>
</feature>
<proteinExistence type="predicted"/>
<sequence>MENKYIMDAEAFAASWYERTPPNYYPAYLGGPIDDLFMNSEEGKRRRALQAARNNFSYLPAEPTRQPLWPIESIFNPLPIGRDPVGPISGFGQQSQREELPQTPNYSPRRRRTAAPIMPLTPLGQQLELQALREQLLKSSTYSPLGRDRYWPLSRMGQQLEVEALRKELAKFPDYSPLRLRRDPMWPNSRPGQQLESRQPRRLISETVKPVNHLGQHCAPPIYDQSELWTWLRARFKTVGNMLWGWLEKLKLKMLQH</sequence>
<evidence type="ECO:0000313" key="3">
    <source>
        <dbReference type="Proteomes" id="UP000494163"/>
    </source>
</evidence>
<dbReference type="EMBL" id="CP012528">
    <property type="protein sequence ID" value="ALC48720.1"/>
    <property type="molecule type" value="Genomic_DNA"/>
</dbReference>
<gene>
    <name evidence="2" type="ORF">Dbus_chrXg576</name>
</gene>
<organism evidence="2 3">
    <name type="scientific">Drosophila busckii</name>
    <name type="common">Fruit fly</name>
    <dbReference type="NCBI Taxonomy" id="30019"/>
    <lineage>
        <taxon>Eukaryota</taxon>
        <taxon>Metazoa</taxon>
        <taxon>Ecdysozoa</taxon>
        <taxon>Arthropoda</taxon>
        <taxon>Hexapoda</taxon>
        <taxon>Insecta</taxon>
        <taxon>Pterygota</taxon>
        <taxon>Neoptera</taxon>
        <taxon>Endopterygota</taxon>
        <taxon>Diptera</taxon>
        <taxon>Brachycera</taxon>
        <taxon>Muscomorpha</taxon>
        <taxon>Ephydroidea</taxon>
        <taxon>Drosophilidae</taxon>
        <taxon>Drosophila</taxon>
    </lineage>
</organism>
<accession>A0A0M4F981</accession>
<dbReference type="AlphaFoldDB" id="A0A0M4F981"/>
<protein>
    <submittedName>
        <fullName evidence="2">Maker289</fullName>
    </submittedName>
</protein>
<name>A0A0M4F981_DROBS</name>
<keyword evidence="3" id="KW-1185">Reference proteome</keyword>
<reference evidence="2 3" key="1">
    <citation type="submission" date="2015-08" db="EMBL/GenBank/DDBJ databases">
        <title>Ancestral chromatin configuration constrains chromatin evolution on differentiating sex chromosomes in Drosophila.</title>
        <authorList>
            <person name="Zhou Q."/>
            <person name="Bachtrog D."/>
        </authorList>
    </citation>
    <scope>NUCLEOTIDE SEQUENCE [LARGE SCALE GENOMIC DNA]</scope>
    <source>
        <tissue evidence="2">Whole larvae</tissue>
    </source>
</reference>